<evidence type="ECO:0000313" key="2">
    <source>
        <dbReference type="Proteomes" id="UP000289555"/>
    </source>
</evidence>
<gene>
    <name evidence="1" type="ORF">HORIV_05990</name>
</gene>
<evidence type="ECO:0000313" key="1">
    <source>
        <dbReference type="EMBL" id="BBI48178.1"/>
    </source>
</evidence>
<sequence length="242" mass="26925">MARLFIHDVDSRDLDEILAHDEADGQTLLPRTLNNGDLLTTTTLDRDAPFGFFAEISGRQGYISWSDPDANLYEDTIDAIGNPGTNLNWDENDGHLIRVYIAKDAAGNVIPDTYIVIQDYAGVNYDYNDNIFLVENVQTYDPTGAEDADGNGRVDLYDDDDNDGVPNFLDNPEPAGQTAFNDNETAWAVGSDGLTLEAKLYDNGGQGWRITTPPLRTRGGLPRRRSGGYLQRHRGAWLHCRW</sequence>
<accession>A0ABN5WTF5</accession>
<organism evidence="1 2">
    <name type="scientific">Vreelandella olivaria</name>
    <dbReference type="NCBI Taxonomy" id="390919"/>
    <lineage>
        <taxon>Bacteria</taxon>
        <taxon>Pseudomonadati</taxon>
        <taxon>Pseudomonadota</taxon>
        <taxon>Gammaproteobacteria</taxon>
        <taxon>Oceanospirillales</taxon>
        <taxon>Halomonadaceae</taxon>
        <taxon>Vreelandella</taxon>
    </lineage>
</organism>
<reference evidence="2" key="1">
    <citation type="journal article" date="2019" name="Microbiol. Resour. Announc.">
        <title>Complete Genome Sequence of Halomonas olivaria, a Moderately Halophilic Bacterium Isolated from Olive Processing Effluents, Obtained by Nanopore Sequencing.</title>
        <authorList>
            <person name="Nagata S."/>
            <person name="Ii K.M."/>
            <person name="Tsukimi T."/>
            <person name="Miura M.C."/>
            <person name="Galipon J."/>
            <person name="Arakawa K."/>
        </authorList>
    </citation>
    <scope>NUCLEOTIDE SEQUENCE [LARGE SCALE GENOMIC DNA]</scope>
    <source>
        <strain evidence="2">TYRC17</strain>
    </source>
</reference>
<name>A0ABN5WTF5_9GAMM</name>
<proteinExistence type="predicted"/>
<dbReference type="EMBL" id="AP019416">
    <property type="protein sequence ID" value="BBI48178.1"/>
    <property type="molecule type" value="Genomic_DNA"/>
</dbReference>
<dbReference type="Proteomes" id="UP000289555">
    <property type="component" value="Chromosome"/>
</dbReference>
<protein>
    <submittedName>
        <fullName evidence="1">Uncharacterized protein</fullName>
    </submittedName>
</protein>
<keyword evidence="2" id="KW-1185">Reference proteome</keyword>